<accession>A0A432ZM42</accession>
<gene>
    <name evidence="1" type="ORF">CWI84_10080</name>
</gene>
<reference evidence="1 2" key="1">
    <citation type="journal article" date="2011" name="Front. Microbiol.">
        <title>Genomic signatures of strain selection and enhancement in Bacillus atrophaeus var. globigii, a historical biowarfare simulant.</title>
        <authorList>
            <person name="Gibbons H.S."/>
            <person name="Broomall S.M."/>
            <person name="McNew L.A."/>
            <person name="Daligault H."/>
            <person name="Chapman C."/>
            <person name="Bruce D."/>
            <person name="Karavis M."/>
            <person name="Krepps M."/>
            <person name="McGregor P.A."/>
            <person name="Hong C."/>
            <person name="Park K.H."/>
            <person name="Akmal A."/>
            <person name="Feldman A."/>
            <person name="Lin J.S."/>
            <person name="Chang W.E."/>
            <person name="Higgs B.W."/>
            <person name="Demirev P."/>
            <person name="Lindquist J."/>
            <person name="Liem A."/>
            <person name="Fochler E."/>
            <person name="Read T.D."/>
            <person name="Tapia R."/>
            <person name="Johnson S."/>
            <person name="Bishop-Lilly K.A."/>
            <person name="Detter C."/>
            <person name="Han C."/>
            <person name="Sozhamannan S."/>
            <person name="Rosenzweig C.N."/>
            <person name="Skowronski E.W."/>
        </authorList>
    </citation>
    <scope>NUCLEOTIDE SEQUENCE [LARGE SCALE GENOMIC DNA]</scope>
    <source>
        <strain evidence="1 2">CC-PW-9</strain>
    </source>
</reference>
<name>A0A432ZM42_9GAMM</name>
<dbReference type="OrthoDB" id="6240445at2"/>
<dbReference type="AlphaFoldDB" id="A0A432ZM42"/>
<keyword evidence="2" id="KW-1185">Reference proteome</keyword>
<evidence type="ECO:0000313" key="1">
    <source>
        <dbReference type="EMBL" id="RUO78942.1"/>
    </source>
</evidence>
<protein>
    <submittedName>
        <fullName evidence="1">Uncharacterized protein</fullName>
    </submittedName>
</protein>
<dbReference type="Proteomes" id="UP000287996">
    <property type="component" value="Unassembled WGS sequence"/>
</dbReference>
<comment type="caution">
    <text evidence="1">The sequence shown here is derived from an EMBL/GenBank/DDBJ whole genome shotgun (WGS) entry which is preliminary data.</text>
</comment>
<dbReference type="EMBL" id="PIQH01000009">
    <property type="protein sequence ID" value="RUO78942.1"/>
    <property type="molecule type" value="Genomic_DNA"/>
</dbReference>
<evidence type="ECO:0000313" key="2">
    <source>
        <dbReference type="Proteomes" id="UP000287996"/>
    </source>
</evidence>
<organism evidence="1 2">
    <name type="scientific">Idiomarina tyrosinivorans</name>
    <dbReference type="NCBI Taxonomy" id="1445662"/>
    <lineage>
        <taxon>Bacteria</taxon>
        <taxon>Pseudomonadati</taxon>
        <taxon>Pseudomonadota</taxon>
        <taxon>Gammaproteobacteria</taxon>
        <taxon>Alteromonadales</taxon>
        <taxon>Idiomarinaceae</taxon>
        <taxon>Idiomarina</taxon>
    </lineage>
</organism>
<proteinExistence type="predicted"/>
<sequence>MTLTFTAHADWLEKGKGTVTYPSGRVDNINFDFEYKTVFDEHYFRAGQSQIHVDEVPPNYILNMIINDAGNIYVAEFSNGFLHGFDFHLGKHRVWVRKLPEDERDGEIMGDFLVKIDDKDYLFNTTHPTVIFEFDENGVADISGSGYIKDLDLHGGEE</sequence>